<organism evidence="1 2">
    <name type="scientific">Pseudomonas urmiensis</name>
    <dbReference type="NCBI Taxonomy" id="2745493"/>
    <lineage>
        <taxon>Bacteria</taxon>
        <taxon>Pseudomonadati</taxon>
        <taxon>Pseudomonadota</taxon>
        <taxon>Gammaproteobacteria</taxon>
        <taxon>Pseudomonadales</taxon>
        <taxon>Pseudomonadaceae</taxon>
        <taxon>Pseudomonas</taxon>
    </lineage>
</organism>
<sequence>MTDRMRKYAIDFFTGHIGPANSKEKLSAFLRKHSGKLCPHVEGVTYDVEIRGLVEAEPGIFHGVFAKIRKDELPHAGKAGHPDRDLGLAQDEGLVDKNHFVYYEQNELLVMQANRHAGTAVALGKYLTDIHGQLAVSFNPVLQPDATRRLMREDLTPVQIETSFARPTNPDLYPDDDWSPGLLDMLSQLGGGNVKLSVTADRKRAAEGADKLTDRARRVAQAFRQIPNVRKVKINMEDDEGIIYPIDLIADRLKVKIEISVSGRYPNEAGMFKALKGAKNDQLDNLQQIFGIPGANLN</sequence>
<gene>
    <name evidence="1" type="ORF">KW869_20700</name>
</gene>
<dbReference type="Proteomes" id="UP001621534">
    <property type="component" value="Unassembled WGS sequence"/>
</dbReference>
<keyword evidence="2" id="KW-1185">Reference proteome</keyword>
<reference evidence="1 2" key="1">
    <citation type="journal article" date="2012" name="Plant Soil">
        <title>Screening of plant growth-promoting traits in arsenic-resistant bacteria isolated from the rhizosphere of soybean plants from Argentinean agricultural soil.</title>
        <authorList>
            <person name="Wevar Oller A.L."/>
            <person name="Talano M.A."/>
            <person name="Agostini E."/>
        </authorList>
    </citation>
    <scope>NUCLEOTIDE SEQUENCE [LARGE SCALE GENOMIC DNA]</scope>
    <source>
        <strain evidence="1 2">AW4</strain>
    </source>
</reference>
<evidence type="ECO:0000313" key="1">
    <source>
        <dbReference type="EMBL" id="MFK5735955.1"/>
    </source>
</evidence>
<dbReference type="InterPro" id="IPR046618">
    <property type="entry name" value="DUF6731"/>
</dbReference>
<comment type="caution">
    <text evidence="1">The sequence shown here is derived from an EMBL/GenBank/DDBJ whole genome shotgun (WGS) entry which is preliminary data.</text>
</comment>
<accession>A0ABW8P126</accession>
<dbReference type="RefSeq" id="WP_264310685.1">
    <property type="nucleotide sequence ID" value="NZ_JAHWXS010000026.1"/>
</dbReference>
<evidence type="ECO:0000313" key="2">
    <source>
        <dbReference type="Proteomes" id="UP001621534"/>
    </source>
</evidence>
<name>A0ABW8P126_9PSED</name>
<dbReference type="Pfam" id="PF20505">
    <property type="entry name" value="DUF6731"/>
    <property type="match status" value="1"/>
</dbReference>
<dbReference type="EMBL" id="JAHWXS010000026">
    <property type="protein sequence ID" value="MFK5735955.1"/>
    <property type="molecule type" value="Genomic_DNA"/>
</dbReference>
<proteinExistence type="predicted"/>
<protein>
    <submittedName>
        <fullName evidence="1">Uncharacterized protein</fullName>
    </submittedName>
</protein>